<dbReference type="InterPro" id="IPR001279">
    <property type="entry name" value="Metallo-B-lactamas"/>
</dbReference>
<evidence type="ECO:0000259" key="5">
    <source>
        <dbReference type="SMART" id="SM00849"/>
    </source>
</evidence>
<dbReference type="GO" id="GO:0046872">
    <property type="term" value="F:metal ion binding"/>
    <property type="evidence" value="ECO:0007669"/>
    <property type="project" value="UniProtKB-KW"/>
</dbReference>
<evidence type="ECO:0000256" key="2">
    <source>
        <dbReference type="ARBA" id="ARBA00022723"/>
    </source>
</evidence>
<dbReference type="SMART" id="SM00849">
    <property type="entry name" value="Lactamase_B"/>
    <property type="match status" value="1"/>
</dbReference>
<dbReference type="CDD" id="cd07742">
    <property type="entry name" value="metallo-hydrolase-like_MBL-fold"/>
    <property type="match status" value="1"/>
</dbReference>
<reference evidence="6 7" key="1">
    <citation type="submission" date="2020-09" db="EMBL/GenBank/DDBJ databases">
        <title>A novel species.</title>
        <authorList>
            <person name="Gao J."/>
        </authorList>
    </citation>
    <scope>NUCLEOTIDE SEQUENCE [LARGE SCALE GENOMIC DNA]</scope>
    <source>
        <strain evidence="6 7">CRXT-Y-14</strain>
    </source>
</reference>
<proteinExistence type="inferred from homology"/>
<keyword evidence="4" id="KW-0862">Zinc</keyword>
<dbReference type="InterPro" id="IPR036866">
    <property type="entry name" value="RibonucZ/Hydroxyglut_hydro"/>
</dbReference>
<dbReference type="InterPro" id="IPR051013">
    <property type="entry name" value="MBL_superfamily_lactonases"/>
</dbReference>
<keyword evidence="7" id="KW-1185">Reference proteome</keyword>
<feature type="domain" description="Metallo-beta-lactamase" evidence="5">
    <location>
        <begin position="32"/>
        <end position="264"/>
    </location>
</feature>
<protein>
    <submittedName>
        <fullName evidence="6">MBL fold metallo-hydrolase</fullName>
    </submittedName>
</protein>
<dbReference type="PANTHER" id="PTHR42978:SF3">
    <property type="entry name" value="BLR3078 PROTEIN"/>
    <property type="match status" value="1"/>
</dbReference>
<keyword evidence="2" id="KW-0479">Metal-binding</keyword>
<accession>A0A7H1B228</accession>
<evidence type="ECO:0000256" key="1">
    <source>
        <dbReference type="ARBA" id="ARBA00007749"/>
    </source>
</evidence>
<gene>
    <name evidence="6" type="ORF">IAG42_03525</name>
</gene>
<evidence type="ECO:0000256" key="3">
    <source>
        <dbReference type="ARBA" id="ARBA00022801"/>
    </source>
</evidence>
<keyword evidence="3 6" id="KW-0378">Hydrolase</keyword>
<dbReference type="AlphaFoldDB" id="A0A7H1B228"/>
<dbReference type="EMBL" id="CP061281">
    <property type="protein sequence ID" value="QNS02783.1"/>
    <property type="molecule type" value="Genomic_DNA"/>
</dbReference>
<evidence type="ECO:0000256" key="4">
    <source>
        <dbReference type="ARBA" id="ARBA00022833"/>
    </source>
</evidence>
<dbReference type="Pfam" id="PF00753">
    <property type="entry name" value="Lactamase_B"/>
    <property type="match status" value="1"/>
</dbReference>
<dbReference type="RefSeq" id="WP_188335538.1">
    <property type="nucleotide sequence ID" value="NZ_CP061281.1"/>
</dbReference>
<dbReference type="Proteomes" id="UP000516428">
    <property type="component" value="Chromosome"/>
</dbReference>
<dbReference type="SUPFAM" id="SSF56281">
    <property type="entry name" value="Metallo-hydrolase/oxidoreductase"/>
    <property type="match status" value="1"/>
</dbReference>
<dbReference type="PANTHER" id="PTHR42978">
    <property type="entry name" value="QUORUM-QUENCHING LACTONASE YTNP-RELATED-RELATED"/>
    <property type="match status" value="1"/>
</dbReference>
<evidence type="ECO:0000313" key="6">
    <source>
        <dbReference type="EMBL" id="QNS02783.1"/>
    </source>
</evidence>
<evidence type="ECO:0000313" key="7">
    <source>
        <dbReference type="Proteomes" id="UP000516428"/>
    </source>
</evidence>
<organism evidence="6 7">
    <name type="scientific">Streptomyces xanthii</name>
    <dbReference type="NCBI Taxonomy" id="2768069"/>
    <lineage>
        <taxon>Bacteria</taxon>
        <taxon>Bacillati</taxon>
        <taxon>Actinomycetota</taxon>
        <taxon>Actinomycetes</taxon>
        <taxon>Kitasatosporales</taxon>
        <taxon>Streptomycetaceae</taxon>
        <taxon>Streptomyces</taxon>
    </lineage>
</organism>
<name>A0A7H1B228_9ACTN</name>
<dbReference type="KEGG" id="sxn:IAG42_03525"/>
<comment type="similarity">
    <text evidence="1">Belongs to the metallo-beta-lactamase superfamily.</text>
</comment>
<sequence length="281" mass="30607">MRIHHLNCGTMRPFGRRLVNGTGSPFGAGEMVCHCLLIETEQGLVLVDSGVGLDDVARPSESLGRGFRVVARPVLDPDETAVRQVAALGYDIEDVRHIVLTHLDLDHAGGLRDFPRAKVHVLRTELDAALSAGTRAERIRYPAAQRAHGPDWETYEAVGESWFGFDAVRGLIGLPPEILLVPLAGHTRGHTGVAVDSGDGWLLHAGDAYFFHGEVDPADPRSTAGLRLFQSLVETEGSPRLHNQQRLLELARTSGDEIRIFSAHDPVELRRHQSATPSVAP</sequence>
<dbReference type="Gene3D" id="3.60.15.10">
    <property type="entry name" value="Ribonuclease Z/Hydroxyacylglutathione hydrolase-like"/>
    <property type="match status" value="1"/>
</dbReference>
<dbReference type="GO" id="GO:0016787">
    <property type="term" value="F:hydrolase activity"/>
    <property type="evidence" value="ECO:0007669"/>
    <property type="project" value="UniProtKB-KW"/>
</dbReference>